<keyword evidence="3" id="KW-1185">Reference proteome</keyword>
<feature type="signal peptide" evidence="1">
    <location>
        <begin position="1"/>
        <end position="27"/>
    </location>
</feature>
<organism evidence="2 3">
    <name type="scientific">Orchesella dallaii</name>
    <dbReference type="NCBI Taxonomy" id="48710"/>
    <lineage>
        <taxon>Eukaryota</taxon>
        <taxon>Metazoa</taxon>
        <taxon>Ecdysozoa</taxon>
        <taxon>Arthropoda</taxon>
        <taxon>Hexapoda</taxon>
        <taxon>Collembola</taxon>
        <taxon>Entomobryomorpha</taxon>
        <taxon>Entomobryoidea</taxon>
        <taxon>Orchesellidae</taxon>
        <taxon>Orchesellinae</taxon>
        <taxon>Orchesella</taxon>
    </lineage>
</organism>
<evidence type="ECO:0000256" key="1">
    <source>
        <dbReference type="SAM" id="SignalP"/>
    </source>
</evidence>
<protein>
    <submittedName>
        <fullName evidence="2">Uncharacterized protein</fullName>
    </submittedName>
</protein>
<name>A0ABP1RZQ6_9HEXA</name>
<keyword evidence="1" id="KW-0732">Signal</keyword>
<gene>
    <name evidence="2" type="ORF">ODALV1_LOCUS27784</name>
</gene>
<feature type="chain" id="PRO_5046964485" evidence="1">
    <location>
        <begin position="28"/>
        <end position="100"/>
    </location>
</feature>
<dbReference type="Proteomes" id="UP001642540">
    <property type="component" value="Unassembled WGS sequence"/>
</dbReference>
<dbReference type="EMBL" id="CAXLJM020000124">
    <property type="protein sequence ID" value="CAL8139320.1"/>
    <property type="molecule type" value="Genomic_DNA"/>
</dbReference>
<accession>A0ABP1RZQ6</accession>
<evidence type="ECO:0000313" key="2">
    <source>
        <dbReference type="EMBL" id="CAL8139320.1"/>
    </source>
</evidence>
<comment type="caution">
    <text evidence="2">The sequence shown here is derived from an EMBL/GenBank/DDBJ whole genome shotgun (WGS) entry which is preliminary data.</text>
</comment>
<evidence type="ECO:0000313" key="3">
    <source>
        <dbReference type="Proteomes" id="UP001642540"/>
    </source>
</evidence>
<sequence length="100" mass="10318">MRWAGAGCSSFLLALLCITLLVTAVSALDDPTGQSGGSETRDAALMSKKCPKDSSECGTLCTAIIKDAATGQCSGFGKECECMKISGRSIGSNEDSSEER</sequence>
<reference evidence="2 3" key="1">
    <citation type="submission" date="2024-08" db="EMBL/GenBank/DDBJ databases">
        <authorList>
            <person name="Cucini C."/>
            <person name="Frati F."/>
        </authorList>
    </citation>
    <scope>NUCLEOTIDE SEQUENCE [LARGE SCALE GENOMIC DNA]</scope>
</reference>
<proteinExistence type="predicted"/>